<evidence type="ECO:0000313" key="8">
    <source>
        <dbReference type="EMBL" id="TCW25064.1"/>
    </source>
</evidence>
<dbReference type="AlphaFoldDB" id="A0A4V2W876"/>
<dbReference type="InterPro" id="IPR000801">
    <property type="entry name" value="Esterase-like"/>
</dbReference>
<dbReference type="GO" id="GO:0004144">
    <property type="term" value="F:diacylglycerol O-acyltransferase activity"/>
    <property type="evidence" value="ECO:0007669"/>
    <property type="project" value="UniProtKB-EC"/>
</dbReference>
<evidence type="ECO:0000256" key="1">
    <source>
        <dbReference type="ARBA" id="ARBA00000697"/>
    </source>
</evidence>
<organism evidence="8 9">
    <name type="scientific">Dietzia cinnamea</name>
    <dbReference type="NCBI Taxonomy" id="321318"/>
    <lineage>
        <taxon>Bacteria</taxon>
        <taxon>Bacillati</taxon>
        <taxon>Actinomycetota</taxon>
        <taxon>Actinomycetes</taxon>
        <taxon>Mycobacteriales</taxon>
        <taxon>Dietziaceae</taxon>
        <taxon>Dietzia</taxon>
    </lineage>
</organism>
<dbReference type="InterPro" id="IPR006311">
    <property type="entry name" value="TAT_signal"/>
</dbReference>
<evidence type="ECO:0000256" key="7">
    <source>
        <dbReference type="SAM" id="SignalP"/>
    </source>
</evidence>
<dbReference type="InterPro" id="IPR029058">
    <property type="entry name" value="AB_hydrolase_fold"/>
</dbReference>
<keyword evidence="7" id="KW-0732">Signal</keyword>
<comment type="catalytic activity">
    <reaction evidence="6">
        <text>an acyl-CoA + a 1,2-diacyl-sn-glycerol = a triacyl-sn-glycerol + CoA</text>
        <dbReference type="Rhea" id="RHEA:10868"/>
        <dbReference type="ChEBI" id="CHEBI:17815"/>
        <dbReference type="ChEBI" id="CHEBI:57287"/>
        <dbReference type="ChEBI" id="CHEBI:58342"/>
        <dbReference type="ChEBI" id="CHEBI:64615"/>
        <dbReference type="EC" id="2.3.1.20"/>
    </reaction>
</comment>
<dbReference type="EC" id="2.3.1.122" evidence="3"/>
<dbReference type="SUPFAM" id="SSF53474">
    <property type="entry name" value="alpha/beta-Hydrolases"/>
    <property type="match status" value="1"/>
</dbReference>
<comment type="catalytic activity">
    <reaction evidence="1">
        <text>2 alpha,alpha'-trehalose 6-mycolate = alpha,alpha'-trehalose 6,6'-bismycolate + alpha,alpha-trehalose</text>
        <dbReference type="Rhea" id="RHEA:23472"/>
        <dbReference type="ChEBI" id="CHEBI:16551"/>
        <dbReference type="ChEBI" id="CHEBI:18195"/>
        <dbReference type="ChEBI" id="CHEBI:18234"/>
        <dbReference type="EC" id="2.3.1.122"/>
    </reaction>
</comment>
<evidence type="ECO:0000256" key="2">
    <source>
        <dbReference type="ARBA" id="ARBA00005874"/>
    </source>
</evidence>
<feature type="signal peptide" evidence="7">
    <location>
        <begin position="1"/>
        <end position="33"/>
    </location>
</feature>
<dbReference type="PROSITE" id="PS51318">
    <property type="entry name" value="TAT"/>
    <property type="match status" value="1"/>
</dbReference>
<dbReference type="Proteomes" id="UP000295805">
    <property type="component" value="Unassembled WGS sequence"/>
</dbReference>
<keyword evidence="8" id="KW-0378">Hydrolase</keyword>
<gene>
    <name evidence="8" type="ORF">EDD19_105122</name>
</gene>
<evidence type="ECO:0000313" key="9">
    <source>
        <dbReference type="Proteomes" id="UP000295805"/>
    </source>
</evidence>
<evidence type="ECO:0000256" key="4">
    <source>
        <dbReference type="ARBA" id="ARBA00013244"/>
    </source>
</evidence>
<dbReference type="GeneID" id="89531684"/>
<reference evidence="8 9" key="1">
    <citation type="submission" date="2019-03" db="EMBL/GenBank/DDBJ databases">
        <title>Root nodule microbial communities of legume samples collected from USA, Mexico and Botswana.</title>
        <authorList>
            <person name="Hirsch A."/>
        </authorList>
    </citation>
    <scope>NUCLEOTIDE SEQUENCE [LARGE SCALE GENOMIC DNA]</scope>
    <source>
        <strain evidence="8 9">55</strain>
    </source>
</reference>
<dbReference type="Gene3D" id="3.40.50.1820">
    <property type="entry name" value="alpha/beta hydrolase"/>
    <property type="match status" value="1"/>
</dbReference>
<sequence length="376" mass="40782">MRSVKSRRLGTKVTAAALAAAMVPVVATGTAQAQGGTIQYTKATATNKVAETELPDGRLIVSVWSDKMAVEVPNIVQRPRDGNPHAPVLYLVNGAGGGEDSATWQAQSDVKQFMSDKDAWTVTPIGGAFSYYTDWQKHDPNVQTRFARDTDRPMAFETYLAKELPDLFEGRYGGNTGDARGRGLAAISMTATSVLTIAQKYPGRFDAIGSYSGCAETSTPIGHEFINIVTGMRGGADLNNMWGPFPGEPRAGTNSWFDNDPVWGAWRFKEQMDRGQLPAMFISTGNGLPGPHESLENWRLRNSIPALANQAIVGGVIEAATQYCTANLARRFGELGIPAHFDFAPNGTHSWGYWEDDLKQSWPMMANAMGARWGAL</sequence>
<protein>
    <recommendedName>
        <fullName evidence="5">Acyl-CoA:diacylglycerol acyltransferase</fullName>
        <ecNumber evidence="3">2.3.1.122</ecNumber>
        <ecNumber evidence="4">2.3.1.20</ecNumber>
    </recommendedName>
</protein>
<feature type="chain" id="PRO_5020909133" description="Acyl-CoA:diacylglycerol acyltransferase" evidence="7">
    <location>
        <begin position="34"/>
        <end position="376"/>
    </location>
</feature>
<dbReference type="GO" id="GO:0050348">
    <property type="term" value="F:trehalose O-mycolyltransferase activity"/>
    <property type="evidence" value="ECO:0007669"/>
    <property type="project" value="UniProtKB-EC"/>
</dbReference>
<proteinExistence type="inferred from homology"/>
<dbReference type="EC" id="2.3.1.20" evidence="4"/>
<dbReference type="GO" id="GO:0016787">
    <property type="term" value="F:hydrolase activity"/>
    <property type="evidence" value="ECO:0007669"/>
    <property type="project" value="UniProtKB-KW"/>
</dbReference>
<dbReference type="RefSeq" id="WP_131885406.1">
    <property type="nucleotide sequence ID" value="NZ_CP143053.1"/>
</dbReference>
<evidence type="ECO:0000256" key="3">
    <source>
        <dbReference type="ARBA" id="ARBA00012820"/>
    </source>
</evidence>
<evidence type="ECO:0000256" key="5">
    <source>
        <dbReference type="ARBA" id="ARBA00032572"/>
    </source>
</evidence>
<accession>A0A4V2W876</accession>
<evidence type="ECO:0000256" key="6">
    <source>
        <dbReference type="ARBA" id="ARBA00048109"/>
    </source>
</evidence>
<dbReference type="Pfam" id="PF00756">
    <property type="entry name" value="Esterase"/>
    <property type="match status" value="1"/>
</dbReference>
<comment type="similarity">
    <text evidence="2">Belongs to the mycobacterial A85 antigen family.</text>
</comment>
<comment type="caution">
    <text evidence="8">The sequence shown here is derived from an EMBL/GenBank/DDBJ whole genome shotgun (WGS) entry which is preliminary data.</text>
</comment>
<dbReference type="EMBL" id="SMCX01000005">
    <property type="protein sequence ID" value="TCW25064.1"/>
    <property type="molecule type" value="Genomic_DNA"/>
</dbReference>
<name>A0A4V2W876_9ACTN</name>